<dbReference type="Proteomes" id="UP000272503">
    <property type="component" value="Unassembled WGS sequence"/>
</dbReference>
<name>A0A3L7ABK7_9MICO</name>
<protein>
    <submittedName>
        <fullName evidence="2">Uncharacterized protein</fullName>
    </submittedName>
</protein>
<dbReference type="AlphaFoldDB" id="A0A3L7ABK7"/>
<proteinExistence type="predicted"/>
<feature type="transmembrane region" description="Helical" evidence="1">
    <location>
        <begin position="49"/>
        <end position="72"/>
    </location>
</feature>
<evidence type="ECO:0000313" key="2">
    <source>
        <dbReference type="EMBL" id="RLP77364.1"/>
    </source>
</evidence>
<comment type="caution">
    <text evidence="2">The sequence shown here is derived from an EMBL/GenBank/DDBJ whole genome shotgun (WGS) entry which is preliminary data.</text>
</comment>
<dbReference type="RefSeq" id="WP_121647348.1">
    <property type="nucleotide sequence ID" value="NZ_RCUX01000002.1"/>
</dbReference>
<keyword evidence="1" id="KW-0812">Transmembrane</keyword>
<evidence type="ECO:0000256" key="1">
    <source>
        <dbReference type="SAM" id="Phobius"/>
    </source>
</evidence>
<dbReference type="EMBL" id="RCUX01000002">
    <property type="protein sequence ID" value="RLP77364.1"/>
    <property type="molecule type" value="Genomic_DNA"/>
</dbReference>
<reference evidence="2 3" key="1">
    <citation type="submission" date="2018-10" db="EMBL/GenBank/DDBJ databases">
        <authorList>
            <person name="Li J."/>
        </authorList>
    </citation>
    <scope>NUCLEOTIDE SEQUENCE [LARGE SCALE GENOMIC DNA]</scope>
    <source>
        <strain evidence="2 3">IF 016277</strain>
    </source>
</reference>
<feature type="transmembrane region" description="Helical" evidence="1">
    <location>
        <begin position="21"/>
        <end position="43"/>
    </location>
</feature>
<accession>A0A3L7ABK7</accession>
<organism evidence="2 3">
    <name type="scientific">Mycetocola tolaasinivorans</name>
    <dbReference type="NCBI Taxonomy" id="76635"/>
    <lineage>
        <taxon>Bacteria</taxon>
        <taxon>Bacillati</taxon>
        <taxon>Actinomycetota</taxon>
        <taxon>Actinomycetes</taxon>
        <taxon>Micrococcales</taxon>
        <taxon>Microbacteriaceae</taxon>
        <taxon>Mycetocola</taxon>
    </lineage>
</organism>
<keyword evidence="1" id="KW-1133">Transmembrane helix</keyword>
<keyword evidence="3" id="KW-1185">Reference proteome</keyword>
<sequence length="83" mass="8513">MTVLKFGRSEAVAGDATVLSRVCSVAGILGFVTAITLIVFAAYRLDAGGAFWGLGVLALAILVHAVGVVLRLRHGFTLGSARA</sequence>
<evidence type="ECO:0000313" key="3">
    <source>
        <dbReference type="Proteomes" id="UP000272503"/>
    </source>
</evidence>
<gene>
    <name evidence="2" type="ORF">D9V32_02620</name>
</gene>
<keyword evidence="1" id="KW-0472">Membrane</keyword>